<keyword evidence="2" id="KW-0285">Flavoprotein</keyword>
<dbReference type="GO" id="GO:0071949">
    <property type="term" value="F:FAD binding"/>
    <property type="evidence" value="ECO:0007669"/>
    <property type="project" value="InterPro"/>
</dbReference>
<sequence>MEPWGVVALPDKEVSWNINIQLTESEASSQRSNSTNWTTEANTGLLKKLSDLPSPWGGTMGELIDMTPAEMRTKAVVEEKLFTTWHHSRTVLMGDARHKMLVTSGLGTVSAIQDAIVLSNCLYDMPDATPMSIEMAFQEYFDQRYQQAKRVFKDSHMLSGIIKGQ</sequence>
<evidence type="ECO:0000313" key="7">
    <source>
        <dbReference type="Proteomes" id="UP000703661"/>
    </source>
</evidence>
<dbReference type="EMBL" id="JAAAID010001497">
    <property type="protein sequence ID" value="KAG0009788.1"/>
    <property type="molecule type" value="Genomic_DNA"/>
</dbReference>
<feature type="domain" description="FAD-binding" evidence="5">
    <location>
        <begin position="69"/>
        <end position="122"/>
    </location>
</feature>
<dbReference type="InterPro" id="IPR002938">
    <property type="entry name" value="FAD-bd"/>
</dbReference>
<comment type="caution">
    <text evidence="6">The sequence shown here is derived from an EMBL/GenBank/DDBJ whole genome shotgun (WGS) entry which is preliminary data.</text>
</comment>
<comment type="similarity">
    <text evidence="1">Belongs to the paxM FAD-dependent monooxygenase family.</text>
</comment>
<evidence type="ECO:0000313" key="6">
    <source>
        <dbReference type="EMBL" id="KAG0009788.1"/>
    </source>
</evidence>
<dbReference type="InterPro" id="IPR050562">
    <property type="entry name" value="FAD_mOase_fung"/>
</dbReference>
<dbReference type="PANTHER" id="PTHR47356:SF2">
    <property type="entry name" value="FAD-BINDING DOMAIN-CONTAINING PROTEIN-RELATED"/>
    <property type="match status" value="1"/>
</dbReference>
<evidence type="ECO:0000256" key="4">
    <source>
        <dbReference type="ARBA" id="ARBA00023002"/>
    </source>
</evidence>
<dbReference type="SUPFAM" id="SSF51905">
    <property type="entry name" value="FAD/NAD(P)-binding domain"/>
    <property type="match status" value="1"/>
</dbReference>
<protein>
    <recommendedName>
        <fullName evidence="5">FAD-binding domain-containing protein</fullName>
    </recommendedName>
</protein>
<keyword evidence="4" id="KW-0560">Oxidoreductase</keyword>
<proteinExistence type="inferred from homology"/>
<dbReference type="Proteomes" id="UP000703661">
    <property type="component" value="Unassembled WGS sequence"/>
</dbReference>
<keyword evidence="7" id="KW-1185">Reference proteome</keyword>
<dbReference type="InterPro" id="IPR036188">
    <property type="entry name" value="FAD/NAD-bd_sf"/>
</dbReference>
<dbReference type="AlphaFoldDB" id="A0A9P6MQ02"/>
<feature type="non-terminal residue" evidence="6">
    <location>
        <position position="1"/>
    </location>
</feature>
<evidence type="ECO:0000256" key="2">
    <source>
        <dbReference type="ARBA" id="ARBA00022630"/>
    </source>
</evidence>
<dbReference type="GO" id="GO:0004497">
    <property type="term" value="F:monooxygenase activity"/>
    <property type="evidence" value="ECO:0007669"/>
    <property type="project" value="InterPro"/>
</dbReference>
<name>A0A9P6MQ02_9FUNG</name>
<dbReference type="Pfam" id="PF01494">
    <property type="entry name" value="FAD_binding_3"/>
    <property type="match status" value="1"/>
</dbReference>
<organism evidence="6 7">
    <name type="scientific">Entomortierella chlamydospora</name>
    <dbReference type="NCBI Taxonomy" id="101097"/>
    <lineage>
        <taxon>Eukaryota</taxon>
        <taxon>Fungi</taxon>
        <taxon>Fungi incertae sedis</taxon>
        <taxon>Mucoromycota</taxon>
        <taxon>Mortierellomycotina</taxon>
        <taxon>Mortierellomycetes</taxon>
        <taxon>Mortierellales</taxon>
        <taxon>Mortierellaceae</taxon>
        <taxon>Entomortierella</taxon>
    </lineage>
</organism>
<reference evidence="6" key="1">
    <citation type="journal article" date="2020" name="Fungal Divers.">
        <title>Resolving the Mortierellaceae phylogeny through synthesis of multi-gene phylogenetics and phylogenomics.</title>
        <authorList>
            <person name="Vandepol N."/>
            <person name="Liber J."/>
            <person name="Desiro A."/>
            <person name="Na H."/>
            <person name="Kennedy M."/>
            <person name="Barry K."/>
            <person name="Grigoriev I.V."/>
            <person name="Miller A.N."/>
            <person name="O'Donnell K."/>
            <person name="Stajich J.E."/>
            <person name="Bonito G."/>
        </authorList>
    </citation>
    <scope>NUCLEOTIDE SEQUENCE</scope>
    <source>
        <strain evidence="6">NRRL 2769</strain>
    </source>
</reference>
<keyword evidence="3" id="KW-0274">FAD</keyword>
<accession>A0A9P6MQ02</accession>
<dbReference type="Gene3D" id="3.50.50.60">
    <property type="entry name" value="FAD/NAD(P)-binding domain"/>
    <property type="match status" value="1"/>
</dbReference>
<evidence type="ECO:0000256" key="3">
    <source>
        <dbReference type="ARBA" id="ARBA00022827"/>
    </source>
</evidence>
<evidence type="ECO:0000259" key="5">
    <source>
        <dbReference type="Pfam" id="PF01494"/>
    </source>
</evidence>
<gene>
    <name evidence="6" type="ORF">BGZ80_002049</name>
</gene>
<evidence type="ECO:0000256" key="1">
    <source>
        <dbReference type="ARBA" id="ARBA00007992"/>
    </source>
</evidence>
<dbReference type="PANTHER" id="PTHR47356">
    <property type="entry name" value="FAD-DEPENDENT MONOOXYGENASE ASQG-RELATED"/>
    <property type="match status" value="1"/>
</dbReference>